<evidence type="ECO:0000313" key="2">
    <source>
        <dbReference type="EMBL" id="QHS88148.1"/>
    </source>
</evidence>
<name>A0A6C0B9H0_9ZZZZ</name>
<feature type="transmembrane region" description="Helical" evidence="1">
    <location>
        <begin position="6"/>
        <end position="26"/>
    </location>
</feature>
<keyword evidence="1" id="KW-0812">Transmembrane</keyword>
<evidence type="ECO:0000256" key="1">
    <source>
        <dbReference type="SAM" id="Phobius"/>
    </source>
</evidence>
<dbReference type="AlphaFoldDB" id="A0A6C0B9H0"/>
<accession>A0A6C0B9H0</accession>
<reference evidence="2" key="1">
    <citation type="journal article" date="2020" name="Nature">
        <title>Giant virus diversity and host interactions through global metagenomics.</title>
        <authorList>
            <person name="Schulz F."/>
            <person name="Roux S."/>
            <person name="Paez-Espino D."/>
            <person name="Jungbluth S."/>
            <person name="Walsh D.A."/>
            <person name="Denef V.J."/>
            <person name="McMahon K.D."/>
            <person name="Konstantinidis K.T."/>
            <person name="Eloe-Fadrosh E.A."/>
            <person name="Kyrpides N.C."/>
            <person name="Woyke T."/>
        </authorList>
    </citation>
    <scope>NUCLEOTIDE SEQUENCE</scope>
    <source>
        <strain evidence="2">GVMAG-M-3300010158-55</strain>
    </source>
</reference>
<organism evidence="2">
    <name type="scientific">viral metagenome</name>
    <dbReference type="NCBI Taxonomy" id="1070528"/>
    <lineage>
        <taxon>unclassified sequences</taxon>
        <taxon>metagenomes</taxon>
        <taxon>organismal metagenomes</taxon>
    </lineage>
</organism>
<keyword evidence="1" id="KW-1133">Transmembrane helix</keyword>
<feature type="transmembrane region" description="Helical" evidence="1">
    <location>
        <begin position="38"/>
        <end position="58"/>
    </location>
</feature>
<dbReference type="EMBL" id="MN739094">
    <property type="protein sequence ID" value="QHS88148.1"/>
    <property type="molecule type" value="Genomic_DNA"/>
</dbReference>
<keyword evidence="1" id="KW-0472">Membrane</keyword>
<protein>
    <submittedName>
        <fullName evidence="2">Uncharacterized protein</fullName>
    </submittedName>
</protein>
<sequence>MEISSNVLYGILGIFLVIFGGGYPLLSSLGFKQIILHANKVGVLSILWVISVVMYLLYLK</sequence>
<proteinExistence type="predicted"/>